<accession>A0A975K1E0</accession>
<dbReference type="EMBL" id="CP046600">
    <property type="protein sequence ID" value="QUR69570.1"/>
    <property type="molecule type" value="Genomic_DNA"/>
</dbReference>
<protein>
    <submittedName>
        <fullName evidence="1">Nitroreductase</fullName>
    </submittedName>
</protein>
<reference evidence="1" key="1">
    <citation type="submission" date="2019-12" db="EMBL/GenBank/DDBJ databases">
        <title>Mycobacterium spongiae sp. nov.</title>
        <authorList>
            <person name="Stinear T."/>
        </authorList>
    </citation>
    <scope>NUCLEOTIDE SEQUENCE</scope>
    <source>
        <strain evidence="1">FSD4b-SM</strain>
    </source>
</reference>
<dbReference type="Gene3D" id="3.40.109.10">
    <property type="entry name" value="NADH Oxidase"/>
    <property type="match status" value="2"/>
</dbReference>
<dbReference type="AlphaFoldDB" id="A0A975K1E0"/>
<gene>
    <name evidence="1" type="ORF">F6B93_03750</name>
</gene>
<organism evidence="1 2">
    <name type="scientific">Mycobacterium spongiae</name>
    <dbReference type="NCBI Taxonomy" id="886343"/>
    <lineage>
        <taxon>Bacteria</taxon>
        <taxon>Bacillati</taxon>
        <taxon>Actinomycetota</taxon>
        <taxon>Actinomycetes</taxon>
        <taxon>Mycobacteriales</taxon>
        <taxon>Mycobacteriaceae</taxon>
        <taxon>Mycobacterium</taxon>
    </lineage>
</organism>
<evidence type="ECO:0000313" key="2">
    <source>
        <dbReference type="Proteomes" id="UP000682202"/>
    </source>
</evidence>
<sequence>MVSSLPDTATLEAVLDMAAAAPSARNSQPWRWRVGGDGVGLYADWGRQLDDSDFARRDVLLSCGAVLDHCVVALAAAGWSPRVRRLPDSDDARYLALIEVVESPASQDSVELSAAIPRRRADRRRYDTRAIPAGTLEWFYIQAARAAVRLGVVPKIRWVRADDGSVMLRYGKGPRGAGGPPADDAAMMVLGTDTDSDLDRLRAGETLSRLVLSATSVGLATCPLTEPLQNTRDRLTLACEVFDGEAYPQTLIRVGWAPRDGDALAPVGRRPAREITIWDPDVRSAH</sequence>
<proteinExistence type="predicted"/>
<dbReference type="PANTHER" id="PTHR23026:SF123">
    <property type="entry name" value="NAD(P)H NITROREDUCTASE RV3131-RELATED"/>
    <property type="match status" value="1"/>
</dbReference>
<evidence type="ECO:0000313" key="1">
    <source>
        <dbReference type="EMBL" id="QUR69570.1"/>
    </source>
</evidence>
<dbReference type="InterPro" id="IPR050627">
    <property type="entry name" value="Nitroreductase/BluB"/>
</dbReference>
<dbReference type="Proteomes" id="UP000682202">
    <property type="component" value="Chromosome"/>
</dbReference>
<keyword evidence="2" id="KW-1185">Reference proteome</keyword>
<name>A0A975K1E0_9MYCO</name>
<dbReference type="GO" id="GO:0016491">
    <property type="term" value="F:oxidoreductase activity"/>
    <property type="evidence" value="ECO:0007669"/>
    <property type="project" value="InterPro"/>
</dbReference>
<dbReference type="InterPro" id="IPR000415">
    <property type="entry name" value="Nitroreductase-like"/>
</dbReference>
<dbReference type="PANTHER" id="PTHR23026">
    <property type="entry name" value="NADPH NITROREDUCTASE"/>
    <property type="match status" value="1"/>
</dbReference>
<dbReference type="KEGG" id="mspg:F6B93_03750"/>
<dbReference type="SUPFAM" id="SSF55469">
    <property type="entry name" value="FMN-dependent nitroreductase-like"/>
    <property type="match status" value="2"/>
</dbReference>